<protein>
    <recommendedName>
        <fullName evidence="7">Major facilitator superfamily (MFS) profile domain-containing protein</fullName>
    </recommendedName>
</protein>
<feature type="transmembrane region" description="Helical" evidence="6">
    <location>
        <begin position="115"/>
        <end position="141"/>
    </location>
</feature>
<comment type="subcellular location">
    <subcellularLocation>
        <location evidence="1">Membrane</location>
        <topology evidence="1">Multi-pass membrane protein</topology>
    </subcellularLocation>
</comment>
<dbReference type="SUPFAM" id="SSF103473">
    <property type="entry name" value="MFS general substrate transporter"/>
    <property type="match status" value="1"/>
</dbReference>
<proteinExistence type="predicted"/>
<evidence type="ECO:0000313" key="8">
    <source>
        <dbReference type="EMBL" id="KAF4363889.1"/>
    </source>
</evidence>
<feature type="transmembrane region" description="Helical" evidence="6">
    <location>
        <begin position="153"/>
        <end position="175"/>
    </location>
</feature>
<dbReference type="GO" id="GO:0022857">
    <property type="term" value="F:transmembrane transporter activity"/>
    <property type="evidence" value="ECO:0007669"/>
    <property type="project" value="InterPro"/>
</dbReference>
<dbReference type="InterPro" id="IPR036259">
    <property type="entry name" value="MFS_trans_sf"/>
</dbReference>
<dbReference type="Pfam" id="PF07690">
    <property type="entry name" value="MFS_1"/>
    <property type="match status" value="1"/>
</dbReference>
<dbReference type="PROSITE" id="PS50850">
    <property type="entry name" value="MFS"/>
    <property type="match status" value="1"/>
</dbReference>
<dbReference type="PANTHER" id="PTHR23504:SF95">
    <property type="entry name" value="MAJOR FACILITATOR SUPERFAMILY PROTEIN"/>
    <property type="match status" value="1"/>
</dbReference>
<organism evidence="8 9">
    <name type="scientific">Cannabis sativa</name>
    <name type="common">Hemp</name>
    <name type="synonym">Marijuana</name>
    <dbReference type="NCBI Taxonomy" id="3483"/>
    <lineage>
        <taxon>Eukaryota</taxon>
        <taxon>Viridiplantae</taxon>
        <taxon>Streptophyta</taxon>
        <taxon>Embryophyta</taxon>
        <taxon>Tracheophyta</taxon>
        <taxon>Spermatophyta</taxon>
        <taxon>Magnoliopsida</taxon>
        <taxon>eudicotyledons</taxon>
        <taxon>Gunneridae</taxon>
        <taxon>Pentapetalae</taxon>
        <taxon>rosids</taxon>
        <taxon>fabids</taxon>
        <taxon>Rosales</taxon>
        <taxon>Cannabaceae</taxon>
        <taxon>Cannabis</taxon>
    </lineage>
</organism>
<evidence type="ECO:0000256" key="6">
    <source>
        <dbReference type="SAM" id="Phobius"/>
    </source>
</evidence>
<evidence type="ECO:0000256" key="4">
    <source>
        <dbReference type="ARBA" id="ARBA00022989"/>
    </source>
</evidence>
<keyword evidence="9" id="KW-1185">Reference proteome</keyword>
<dbReference type="CDD" id="cd17330">
    <property type="entry name" value="MFS_SLC46_TetA_like"/>
    <property type="match status" value="1"/>
</dbReference>
<name>A0A7J6F1V0_CANSA</name>
<dbReference type="PANTHER" id="PTHR23504">
    <property type="entry name" value="MAJOR FACILITATOR SUPERFAMILY DOMAIN-CONTAINING PROTEIN 10"/>
    <property type="match status" value="1"/>
</dbReference>
<reference evidence="8 9" key="1">
    <citation type="journal article" date="2020" name="bioRxiv">
        <title>Sequence and annotation of 42 cannabis genomes reveals extensive copy number variation in cannabinoid synthesis and pathogen resistance genes.</title>
        <authorList>
            <person name="Mckernan K.J."/>
            <person name="Helbert Y."/>
            <person name="Kane L.T."/>
            <person name="Ebling H."/>
            <person name="Zhang L."/>
            <person name="Liu B."/>
            <person name="Eaton Z."/>
            <person name="Mclaughlin S."/>
            <person name="Kingan S."/>
            <person name="Baybayan P."/>
            <person name="Concepcion G."/>
            <person name="Jordan M."/>
            <person name="Riva A."/>
            <person name="Barbazuk W."/>
            <person name="Harkins T."/>
        </authorList>
    </citation>
    <scope>NUCLEOTIDE SEQUENCE [LARGE SCALE GENOMIC DNA]</scope>
    <source>
        <strain evidence="9">cv. Jamaican Lion 4</strain>
        <tissue evidence="8">Leaf</tissue>
    </source>
</reference>
<sequence length="392" mass="42982">MVVNIIMEKKKKIRDLGHLYVTIFLYFFANMAMFTSITDVTMSAVCPGQDECSFAIYLTAIQQAMQMIGVGMMVMTPLIGNLSDKYGRKSLLTLPLTLNIIPLVILAYSRSTYFFYAYYAIRTLTAMVSDGSTVCLALAYVADNVSEERRTTAFGILSGVTSATYVCGTLAARFLSTSLTFQVAAAASMSATIYMRIFLKESLPNEEGLLQPILKDQHDTEKNIKSSIRTRVFKNLPSIEDLLCLLRNSKTFSQAVIVFFFLSLADGGILSSILLLFMPMITPIIGEEKLLSIGLLMGCINTIIYSLAWSAWVPYVISVLSVFSVVANPTVRSIASKQVGPGEQGKAQGCISGISSFANIISPLIFNDCLHSKYYDQTCSSNIKSDNSGIED</sequence>
<keyword evidence="3 6" id="KW-0812">Transmembrane</keyword>
<feature type="transmembrane region" description="Helical" evidence="6">
    <location>
        <begin position="91"/>
        <end position="109"/>
    </location>
</feature>
<evidence type="ECO:0000256" key="1">
    <source>
        <dbReference type="ARBA" id="ARBA00004141"/>
    </source>
</evidence>
<keyword evidence="5 6" id="KW-0472">Membrane</keyword>
<comment type="caution">
    <text evidence="8">The sequence shown here is derived from an EMBL/GenBank/DDBJ whole genome shotgun (WGS) entry which is preliminary data.</text>
</comment>
<keyword evidence="4 6" id="KW-1133">Transmembrane helix</keyword>
<accession>A0A7J6F1V0</accession>
<evidence type="ECO:0000256" key="3">
    <source>
        <dbReference type="ARBA" id="ARBA00022692"/>
    </source>
</evidence>
<keyword evidence="2" id="KW-0813">Transport</keyword>
<dbReference type="Proteomes" id="UP000583929">
    <property type="component" value="Unassembled WGS sequence"/>
</dbReference>
<evidence type="ECO:0000259" key="7">
    <source>
        <dbReference type="PROSITE" id="PS50850"/>
    </source>
</evidence>
<feature type="domain" description="Major facilitator superfamily (MFS) profile" evidence="7">
    <location>
        <begin position="1"/>
        <end position="203"/>
    </location>
</feature>
<dbReference type="AlphaFoldDB" id="A0A7J6F1V0"/>
<dbReference type="EMBL" id="JAATIQ010000290">
    <property type="protein sequence ID" value="KAF4363889.1"/>
    <property type="molecule type" value="Genomic_DNA"/>
</dbReference>
<feature type="transmembrane region" description="Helical" evidence="6">
    <location>
        <begin position="54"/>
        <end position="79"/>
    </location>
</feature>
<feature type="transmembrane region" description="Helical" evidence="6">
    <location>
        <begin position="255"/>
        <end position="282"/>
    </location>
</feature>
<dbReference type="Gene3D" id="1.20.1250.20">
    <property type="entry name" value="MFS general substrate transporter like domains"/>
    <property type="match status" value="1"/>
</dbReference>
<gene>
    <name evidence="8" type="ORF">G4B88_004189</name>
</gene>
<dbReference type="InterPro" id="IPR011701">
    <property type="entry name" value="MFS"/>
</dbReference>
<dbReference type="InterPro" id="IPR020846">
    <property type="entry name" value="MFS_dom"/>
</dbReference>
<evidence type="ECO:0000256" key="2">
    <source>
        <dbReference type="ARBA" id="ARBA00022448"/>
    </source>
</evidence>
<evidence type="ECO:0000256" key="5">
    <source>
        <dbReference type="ARBA" id="ARBA00023136"/>
    </source>
</evidence>
<feature type="transmembrane region" description="Helical" evidence="6">
    <location>
        <begin position="16"/>
        <end position="34"/>
    </location>
</feature>
<evidence type="ECO:0000313" key="9">
    <source>
        <dbReference type="Proteomes" id="UP000583929"/>
    </source>
</evidence>
<dbReference type="GO" id="GO:0016020">
    <property type="term" value="C:membrane"/>
    <property type="evidence" value="ECO:0007669"/>
    <property type="project" value="UniProtKB-SubCell"/>
</dbReference>